<evidence type="ECO:0000256" key="1">
    <source>
        <dbReference type="ARBA" id="ARBA00023015"/>
    </source>
</evidence>
<dbReference type="KEGG" id="salw:CP975_34895"/>
<keyword evidence="6" id="KW-1185">Reference proteome</keyword>
<dbReference type="SUPFAM" id="SSF46785">
    <property type="entry name" value="Winged helix' DNA-binding domain"/>
    <property type="match status" value="1"/>
</dbReference>
<dbReference type="RefSeq" id="WP_055533294.1">
    <property type="nucleotide sequence ID" value="NZ_CP023695.1"/>
</dbReference>
<keyword evidence="1" id="KW-0805">Transcription regulation</keyword>
<dbReference type="GO" id="GO:0003700">
    <property type="term" value="F:DNA-binding transcription factor activity"/>
    <property type="evidence" value="ECO:0007669"/>
    <property type="project" value="InterPro"/>
</dbReference>
<accession>A0A5J6HS33</accession>
<dbReference type="PRINTS" id="PR00778">
    <property type="entry name" value="HTHARSR"/>
</dbReference>
<dbReference type="InterPro" id="IPR051011">
    <property type="entry name" value="Metal_resp_trans_reg"/>
</dbReference>
<dbReference type="SMART" id="SM00418">
    <property type="entry name" value="HTH_ARSR"/>
    <property type="match status" value="1"/>
</dbReference>
<reference evidence="5 6" key="1">
    <citation type="submission" date="2017-09" db="EMBL/GenBank/DDBJ databases">
        <authorList>
            <person name="Lee N."/>
            <person name="Cho B.-K."/>
        </authorList>
    </citation>
    <scope>NUCLEOTIDE SEQUENCE [LARGE SCALE GENOMIC DNA]</scope>
    <source>
        <strain evidence="5 6">ATCC 12461</strain>
    </source>
</reference>
<dbReference type="GO" id="GO:0003677">
    <property type="term" value="F:DNA binding"/>
    <property type="evidence" value="ECO:0007669"/>
    <property type="project" value="UniProtKB-KW"/>
</dbReference>
<dbReference type="EMBL" id="CP023695">
    <property type="protein sequence ID" value="QEV22002.1"/>
    <property type="molecule type" value="Genomic_DNA"/>
</dbReference>
<keyword evidence="3" id="KW-0804">Transcription</keyword>
<protein>
    <submittedName>
        <fullName evidence="5">ArsR family transcriptional regulator</fullName>
    </submittedName>
</protein>
<dbReference type="PANTHER" id="PTHR43132">
    <property type="entry name" value="ARSENICAL RESISTANCE OPERON REPRESSOR ARSR-RELATED"/>
    <property type="match status" value="1"/>
</dbReference>
<evidence type="ECO:0000256" key="3">
    <source>
        <dbReference type="ARBA" id="ARBA00023163"/>
    </source>
</evidence>
<dbReference type="InterPro" id="IPR036390">
    <property type="entry name" value="WH_DNA-bd_sf"/>
</dbReference>
<dbReference type="CDD" id="cd00090">
    <property type="entry name" value="HTH_ARSR"/>
    <property type="match status" value="1"/>
</dbReference>
<gene>
    <name evidence="5" type="ORF">CP975_34895</name>
</gene>
<name>A0A5J6HS33_STRAD</name>
<evidence type="ECO:0000313" key="5">
    <source>
        <dbReference type="EMBL" id="QEV22002.1"/>
    </source>
</evidence>
<feature type="domain" description="HTH arsR-type" evidence="4">
    <location>
        <begin position="249"/>
        <end position="322"/>
    </location>
</feature>
<evidence type="ECO:0000313" key="6">
    <source>
        <dbReference type="Proteomes" id="UP000326553"/>
    </source>
</evidence>
<evidence type="ECO:0000256" key="2">
    <source>
        <dbReference type="ARBA" id="ARBA00023125"/>
    </source>
</evidence>
<organism evidence="5 6">
    <name type="scientific">Streptomyces alboniger</name>
    <dbReference type="NCBI Taxonomy" id="132473"/>
    <lineage>
        <taxon>Bacteria</taxon>
        <taxon>Bacillati</taxon>
        <taxon>Actinomycetota</taxon>
        <taxon>Actinomycetes</taxon>
        <taxon>Kitasatosporales</taxon>
        <taxon>Streptomycetaceae</taxon>
        <taxon>Streptomyces</taxon>
        <taxon>Streptomyces aurantiacus group</taxon>
    </lineage>
</organism>
<sequence>MTLRFHLTGEDLTRLRVAPEHHPLWEVLLSAHLLGRTEGSPDFDGWRESTRAKLVPEVRPLLALTPPRGYSPDFLTPTGIPGDIDAAIETVLSTPRRRLREDIDQLAVGRAPAAWAGAVRDGDPAALRRLGTALRTYHRSAVAPYSNRIEDSLRAEHARLAGEFLAGGIERVLAALAPVAQWEPPVLTLPTHPADRDIHLDGRGLILLPSFFCRRAPTTLRNPDGPHVLVYPVQQNRTWPASGRTAGRRGLAALLGQGRAEVLEAIRAGHATTTAVSGRTGLSLATVSHHTAVLREAGLITTSRTGSSVRHEITSIGDQLVCGRQGR</sequence>
<dbReference type="Pfam" id="PF01022">
    <property type="entry name" value="HTH_5"/>
    <property type="match status" value="1"/>
</dbReference>
<evidence type="ECO:0000259" key="4">
    <source>
        <dbReference type="SMART" id="SM00418"/>
    </source>
</evidence>
<dbReference type="OrthoDB" id="3460651at2"/>
<keyword evidence="2" id="KW-0238">DNA-binding</keyword>
<dbReference type="InterPro" id="IPR001845">
    <property type="entry name" value="HTH_ArsR_DNA-bd_dom"/>
</dbReference>
<dbReference type="InterPro" id="IPR036388">
    <property type="entry name" value="WH-like_DNA-bd_sf"/>
</dbReference>
<dbReference type="Gene3D" id="1.10.10.10">
    <property type="entry name" value="Winged helix-like DNA-binding domain superfamily/Winged helix DNA-binding domain"/>
    <property type="match status" value="1"/>
</dbReference>
<dbReference type="PANTHER" id="PTHR43132:SF6">
    <property type="entry name" value="HTH-TYPE TRANSCRIPTIONAL REPRESSOR CZRA"/>
    <property type="match status" value="1"/>
</dbReference>
<proteinExistence type="predicted"/>
<dbReference type="Proteomes" id="UP000326553">
    <property type="component" value="Chromosome"/>
</dbReference>
<dbReference type="InterPro" id="IPR011991">
    <property type="entry name" value="ArsR-like_HTH"/>
</dbReference>
<dbReference type="AlphaFoldDB" id="A0A5J6HS33"/>